<dbReference type="Pfam" id="PF17827">
    <property type="entry name" value="PrmC_N"/>
    <property type="match status" value="1"/>
</dbReference>
<dbReference type="InterPro" id="IPR019874">
    <property type="entry name" value="RF_methyltr_PrmC"/>
</dbReference>
<evidence type="ECO:0000256" key="4">
    <source>
        <dbReference type="ARBA" id="ARBA00048391"/>
    </source>
</evidence>
<protein>
    <recommendedName>
        <fullName evidence="5">Release factor glutamine methyltransferase</fullName>
        <shortName evidence="5">RF MTase</shortName>
        <ecNumber evidence="5">2.1.1.297</ecNumber>
    </recommendedName>
    <alternativeName>
        <fullName evidence="5">N5-glutamine methyltransferase PrmC</fullName>
    </alternativeName>
    <alternativeName>
        <fullName evidence="5">Protein-(glutamine-N5) MTase PrmC</fullName>
    </alternativeName>
    <alternativeName>
        <fullName evidence="5">Protein-glutamine N-methyltransferase PrmC</fullName>
    </alternativeName>
</protein>
<dbReference type="HAMAP" id="MF_02126">
    <property type="entry name" value="RF_methyltr_PrmC"/>
    <property type="match status" value="1"/>
</dbReference>
<feature type="domain" description="Methyltransferase small" evidence="6">
    <location>
        <begin position="148"/>
        <end position="240"/>
    </location>
</feature>
<dbReference type="InterPro" id="IPR040758">
    <property type="entry name" value="PrmC_N"/>
</dbReference>
<evidence type="ECO:0000256" key="1">
    <source>
        <dbReference type="ARBA" id="ARBA00022603"/>
    </source>
</evidence>
<dbReference type="AlphaFoldDB" id="A0A919UF26"/>
<organism evidence="8 9">
    <name type="scientific">Dactylosporangium siamense</name>
    <dbReference type="NCBI Taxonomy" id="685454"/>
    <lineage>
        <taxon>Bacteria</taxon>
        <taxon>Bacillati</taxon>
        <taxon>Actinomycetota</taxon>
        <taxon>Actinomycetes</taxon>
        <taxon>Micromonosporales</taxon>
        <taxon>Micromonosporaceae</taxon>
        <taxon>Dactylosporangium</taxon>
    </lineage>
</organism>
<dbReference type="NCBIfam" id="TIGR00536">
    <property type="entry name" value="hemK_fam"/>
    <property type="match status" value="1"/>
</dbReference>
<dbReference type="InterPro" id="IPR050320">
    <property type="entry name" value="N5-glutamine_MTase"/>
</dbReference>
<dbReference type="NCBIfam" id="TIGR03534">
    <property type="entry name" value="RF_mod_PrmC"/>
    <property type="match status" value="1"/>
</dbReference>
<evidence type="ECO:0000313" key="8">
    <source>
        <dbReference type="EMBL" id="GIG53064.1"/>
    </source>
</evidence>
<sequence>MTVIASPSWSSKIIRRARVSSDVRSATAIGPSFRAPHDYGVHSTEHDMPGPQLPTLSMVLATATRVLRGAGVASPRVDAELLAAHVLGIPRSRLLTAPPPDPGQSAEIERLTTKRAARIPLQHLTGTAPFHELELEVGPGVFVPRFETELLVEWGRTRPGTRIVDLCGGSGAIAIAVRTSGTEVYCVEKSDAALVWLRRNVARLAPDVRVVDGDVTDPAVLRDLDGTVDLVLSNPPYVPEGAPVDVEVAVHDPHDAVFAGADGLALMPGLVRRAGDLLRPGGWLGIEHDDTQGESLPALIRATGRFAEVIDHHDLAGRPRYVTARRVAD</sequence>
<dbReference type="Gene3D" id="1.10.8.10">
    <property type="entry name" value="DNA helicase RuvA subunit, C-terminal domain"/>
    <property type="match status" value="1"/>
</dbReference>
<keyword evidence="2 5" id="KW-0808">Transferase</keyword>
<keyword evidence="3 5" id="KW-0949">S-adenosyl-L-methionine</keyword>
<proteinExistence type="inferred from homology"/>
<dbReference type="EC" id="2.1.1.297" evidence="5"/>
<reference evidence="8" key="1">
    <citation type="submission" date="2021-01" db="EMBL/GenBank/DDBJ databases">
        <title>Whole genome shotgun sequence of Dactylosporangium siamense NBRC 106093.</title>
        <authorList>
            <person name="Komaki H."/>
            <person name="Tamura T."/>
        </authorList>
    </citation>
    <scope>NUCLEOTIDE SEQUENCE</scope>
    <source>
        <strain evidence="8">NBRC 106093</strain>
    </source>
</reference>
<comment type="caution">
    <text evidence="5">Lacks conserved residue(s) required for the propagation of feature annotation.</text>
</comment>
<dbReference type="GO" id="GO:0102559">
    <property type="term" value="F:peptide chain release factor N(5)-glutamine methyltransferase activity"/>
    <property type="evidence" value="ECO:0007669"/>
    <property type="project" value="UniProtKB-EC"/>
</dbReference>
<keyword evidence="9" id="KW-1185">Reference proteome</keyword>
<comment type="caution">
    <text evidence="8">The sequence shown here is derived from an EMBL/GenBank/DDBJ whole genome shotgun (WGS) entry which is preliminary data.</text>
</comment>
<accession>A0A919UF26</accession>
<comment type="function">
    <text evidence="5">Methylates the class 1 translation termination release factors RF1/PrfA and RF2/PrfB on the glutamine residue of the universally conserved GGQ motif.</text>
</comment>
<feature type="binding site" evidence="5">
    <location>
        <position position="188"/>
    </location>
    <ligand>
        <name>S-adenosyl-L-methionine</name>
        <dbReference type="ChEBI" id="CHEBI:59789"/>
    </ligand>
</feature>
<evidence type="ECO:0000259" key="7">
    <source>
        <dbReference type="Pfam" id="PF17827"/>
    </source>
</evidence>
<dbReference type="PANTHER" id="PTHR18895:SF74">
    <property type="entry name" value="MTRF1L RELEASE FACTOR GLUTAMINE METHYLTRANSFERASE"/>
    <property type="match status" value="1"/>
</dbReference>
<dbReference type="InterPro" id="IPR002052">
    <property type="entry name" value="DNA_methylase_N6_adenine_CS"/>
</dbReference>
<dbReference type="GO" id="GO:0032259">
    <property type="term" value="P:methylation"/>
    <property type="evidence" value="ECO:0007669"/>
    <property type="project" value="UniProtKB-KW"/>
</dbReference>
<dbReference type="SUPFAM" id="SSF53335">
    <property type="entry name" value="S-adenosyl-L-methionine-dependent methyltransferases"/>
    <property type="match status" value="1"/>
</dbReference>
<comment type="catalytic activity">
    <reaction evidence="4 5">
        <text>L-glutaminyl-[peptide chain release factor] + S-adenosyl-L-methionine = N(5)-methyl-L-glutaminyl-[peptide chain release factor] + S-adenosyl-L-homocysteine + H(+)</text>
        <dbReference type="Rhea" id="RHEA:42896"/>
        <dbReference type="Rhea" id="RHEA-COMP:10271"/>
        <dbReference type="Rhea" id="RHEA-COMP:10272"/>
        <dbReference type="ChEBI" id="CHEBI:15378"/>
        <dbReference type="ChEBI" id="CHEBI:30011"/>
        <dbReference type="ChEBI" id="CHEBI:57856"/>
        <dbReference type="ChEBI" id="CHEBI:59789"/>
        <dbReference type="ChEBI" id="CHEBI:61891"/>
        <dbReference type="EC" id="2.1.1.297"/>
    </reaction>
</comment>
<evidence type="ECO:0000256" key="3">
    <source>
        <dbReference type="ARBA" id="ARBA00022691"/>
    </source>
</evidence>
<evidence type="ECO:0000256" key="2">
    <source>
        <dbReference type="ARBA" id="ARBA00022679"/>
    </source>
</evidence>
<dbReference type="Proteomes" id="UP000660611">
    <property type="component" value="Unassembled WGS sequence"/>
</dbReference>
<evidence type="ECO:0000256" key="5">
    <source>
        <dbReference type="HAMAP-Rule" id="MF_02126"/>
    </source>
</evidence>
<keyword evidence="1 5" id="KW-0489">Methyltransferase</keyword>
<feature type="domain" description="Release factor glutamine methyltransferase N-terminal" evidence="7">
    <location>
        <begin position="59"/>
        <end position="126"/>
    </location>
</feature>
<dbReference type="Pfam" id="PF05175">
    <property type="entry name" value="MTS"/>
    <property type="match status" value="1"/>
</dbReference>
<comment type="similarity">
    <text evidence="5">Belongs to the protein N5-glutamine methyltransferase family. PrmC subfamily.</text>
</comment>
<dbReference type="InterPro" id="IPR029063">
    <property type="entry name" value="SAM-dependent_MTases_sf"/>
</dbReference>
<dbReference type="InterPro" id="IPR007848">
    <property type="entry name" value="Small_mtfrase_dom"/>
</dbReference>
<gene>
    <name evidence="8" type="primary">hemK_2</name>
    <name evidence="5" type="synonym">prmC</name>
    <name evidence="8" type="ORF">Dsi01nite_111050</name>
</gene>
<feature type="binding site" evidence="5">
    <location>
        <position position="234"/>
    </location>
    <ligand>
        <name>S-adenosyl-L-methionine</name>
        <dbReference type="ChEBI" id="CHEBI:59789"/>
    </ligand>
</feature>
<evidence type="ECO:0000259" key="6">
    <source>
        <dbReference type="Pfam" id="PF05175"/>
    </source>
</evidence>
<dbReference type="InterPro" id="IPR004556">
    <property type="entry name" value="HemK-like"/>
</dbReference>
<dbReference type="PANTHER" id="PTHR18895">
    <property type="entry name" value="HEMK METHYLTRANSFERASE"/>
    <property type="match status" value="1"/>
</dbReference>
<feature type="binding site" evidence="5">
    <location>
        <begin position="234"/>
        <end position="237"/>
    </location>
    <ligand>
        <name>substrate</name>
    </ligand>
</feature>
<evidence type="ECO:0000313" key="9">
    <source>
        <dbReference type="Proteomes" id="UP000660611"/>
    </source>
</evidence>
<dbReference type="GO" id="GO:0003676">
    <property type="term" value="F:nucleic acid binding"/>
    <property type="evidence" value="ECO:0007669"/>
    <property type="project" value="InterPro"/>
</dbReference>
<name>A0A919UF26_9ACTN</name>
<dbReference type="PROSITE" id="PS00092">
    <property type="entry name" value="N6_MTASE"/>
    <property type="match status" value="1"/>
</dbReference>
<dbReference type="Gene3D" id="3.40.50.150">
    <property type="entry name" value="Vaccinia Virus protein VP39"/>
    <property type="match status" value="1"/>
</dbReference>
<dbReference type="CDD" id="cd02440">
    <property type="entry name" value="AdoMet_MTases"/>
    <property type="match status" value="1"/>
</dbReference>
<dbReference type="EMBL" id="BONQ01000208">
    <property type="protein sequence ID" value="GIG53064.1"/>
    <property type="molecule type" value="Genomic_DNA"/>
</dbReference>